<evidence type="ECO:0000256" key="6">
    <source>
        <dbReference type="SAM" id="Phobius"/>
    </source>
</evidence>
<feature type="transmembrane region" description="Helical" evidence="6">
    <location>
        <begin position="63"/>
        <end position="89"/>
    </location>
</feature>
<dbReference type="GO" id="GO:0005886">
    <property type="term" value="C:plasma membrane"/>
    <property type="evidence" value="ECO:0007669"/>
    <property type="project" value="UniProtKB-SubCell"/>
</dbReference>
<dbReference type="RefSeq" id="WP_198732119.1">
    <property type="nucleotide sequence ID" value="NZ_JAEINH010000001.1"/>
</dbReference>
<evidence type="ECO:0000256" key="5">
    <source>
        <dbReference type="ARBA" id="ARBA00023136"/>
    </source>
</evidence>
<protein>
    <recommendedName>
        <fullName evidence="7">ABC3 transporter permease C-terminal domain-containing protein</fullName>
    </recommendedName>
</protein>
<accession>A0A934I5H1</accession>
<evidence type="ECO:0000259" key="7">
    <source>
        <dbReference type="Pfam" id="PF02687"/>
    </source>
</evidence>
<keyword evidence="4 6" id="KW-1133">Transmembrane helix</keyword>
<feature type="transmembrane region" description="Helical" evidence="6">
    <location>
        <begin position="28"/>
        <end position="51"/>
    </location>
</feature>
<comment type="caution">
    <text evidence="8">The sequence shown here is derived from an EMBL/GenBank/DDBJ whole genome shotgun (WGS) entry which is preliminary data.</text>
</comment>
<evidence type="ECO:0000256" key="3">
    <source>
        <dbReference type="ARBA" id="ARBA00022692"/>
    </source>
</evidence>
<evidence type="ECO:0000256" key="1">
    <source>
        <dbReference type="ARBA" id="ARBA00004651"/>
    </source>
</evidence>
<keyword evidence="3 6" id="KW-0812">Transmembrane</keyword>
<keyword evidence="9" id="KW-1185">Reference proteome</keyword>
<gene>
    <name evidence="8" type="ORF">JAV76_00815</name>
</gene>
<feature type="transmembrane region" description="Helical" evidence="6">
    <location>
        <begin position="230"/>
        <end position="254"/>
    </location>
</feature>
<dbReference type="EMBL" id="JAEINH010000001">
    <property type="protein sequence ID" value="MBI9113552.1"/>
    <property type="molecule type" value="Genomic_DNA"/>
</dbReference>
<organism evidence="8 9">
    <name type="scientific">Sanguibacter suaedae</name>
    <dbReference type="NCBI Taxonomy" id="2795737"/>
    <lineage>
        <taxon>Bacteria</taxon>
        <taxon>Bacillati</taxon>
        <taxon>Actinomycetota</taxon>
        <taxon>Actinomycetes</taxon>
        <taxon>Micrococcales</taxon>
        <taxon>Sanguibacteraceae</taxon>
        <taxon>Sanguibacter</taxon>
    </lineage>
</organism>
<feature type="transmembrane region" description="Helical" evidence="6">
    <location>
        <begin position="281"/>
        <end position="305"/>
    </location>
</feature>
<feature type="transmembrane region" description="Helical" evidence="6">
    <location>
        <begin position="325"/>
        <end position="344"/>
    </location>
</feature>
<dbReference type="Proteomes" id="UP000602087">
    <property type="component" value="Unassembled WGS sequence"/>
</dbReference>
<feature type="domain" description="ABC3 transporter permease C-terminal" evidence="7">
    <location>
        <begin position="91"/>
        <end position="188"/>
    </location>
</feature>
<proteinExistence type="predicted"/>
<name>A0A934I5H1_9MICO</name>
<feature type="transmembrane region" description="Helical" evidence="6">
    <location>
        <begin position="126"/>
        <end position="144"/>
    </location>
</feature>
<feature type="transmembrane region" description="Helical" evidence="6">
    <location>
        <begin position="378"/>
        <end position="404"/>
    </location>
</feature>
<reference evidence="8" key="1">
    <citation type="submission" date="2020-12" db="EMBL/GenBank/DDBJ databases">
        <title>Sanguibacter suaedae sp. nov., isolated from Suaeda aralocaspica.</title>
        <authorList>
            <person name="Ma Q."/>
        </authorList>
    </citation>
    <scope>NUCLEOTIDE SEQUENCE</scope>
    <source>
        <strain evidence="8">YZGR15</strain>
    </source>
</reference>
<dbReference type="InterPro" id="IPR003838">
    <property type="entry name" value="ABC3_permease_C"/>
</dbReference>
<evidence type="ECO:0000313" key="8">
    <source>
        <dbReference type="EMBL" id="MBI9113552.1"/>
    </source>
</evidence>
<keyword evidence="2" id="KW-1003">Cell membrane</keyword>
<comment type="subcellular location">
    <subcellularLocation>
        <location evidence="1">Cell membrane</location>
        <topology evidence="1">Multi-pass membrane protein</topology>
    </subcellularLocation>
</comment>
<dbReference type="AlphaFoldDB" id="A0A934I5H1"/>
<dbReference type="Pfam" id="PF02687">
    <property type="entry name" value="FtsX"/>
    <property type="match status" value="1"/>
</dbReference>
<feature type="transmembrane region" description="Helical" evidence="6">
    <location>
        <begin position="410"/>
        <end position="431"/>
    </location>
</feature>
<evidence type="ECO:0000256" key="2">
    <source>
        <dbReference type="ARBA" id="ARBA00022475"/>
    </source>
</evidence>
<feature type="transmembrane region" description="Helical" evidence="6">
    <location>
        <begin position="205"/>
        <end position="224"/>
    </location>
</feature>
<evidence type="ECO:0000256" key="4">
    <source>
        <dbReference type="ARBA" id="ARBA00022989"/>
    </source>
</evidence>
<feature type="transmembrane region" description="Helical" evidence="6">
    <location>
        <begin position="164"/>
        <end position="184"/>
    </location>
</feature>
<keyword evidence="5 6" id="KW-0472">Membrane</keyword>
<evidence type="ECO:0000313" key="9">
    <source>
        <dbReference type="Proteomes" id="UP000602087"/>
    </source>
</evidence>
<sequence length="442" mass="45329">MKATAALWLLLRRRSATGSDPQRLTTVLSVLAFAVTTAIVLVVLGGVGAFGERARLAGSTDEAGTYVILAWVAASLLLVPLITLGGAAARLAVARRDARLAALRLAGATTGQVATLTVLDAASQAFVGALAGVVGYLALVPLVAQVRFQDRAFGLAELWTGVPTVLAAVAGVVLVALLSSVVSLRRVAVTPLGVANREQPPGLTWMRALVAVAAVVAFTTVIKLGRADLVVIAVMLVIGFATLNVVGPFVVWVLGKVTASRARTVPTLLAGRRMIDDPRTAWRSVGGVALATFIAGLASLSSMFASTADAYAGEDRILMLDVATGGYLTLAIAGVLAAVSTGVMQAGNVIARRAEYRTLTLAGTDVGVLDTARMRETFIPLVACMGVSAGFSLLFMVPVVGTVALQSWPVVVQFVVSVLAAGGLVLAGAAASRRVVREVVAV</sequence>